<dbReference type="AlphaFoldDB" id="A4BS43"/>
<comment type="subunit">
    <text evidence="7">Part of a complex composed of FtsB, FtsL and FtsQ.</text>
</comment>
<dbReference type="InterPro" id="IPR007060">
    <property type="entry name" value="FtsL/DivIC"/>
</dbReference>
<dbReference type="OrthoDB" id="7061211at2"/>
<organism evidence="8 9">
    <name type="scientific">Nitrococcus mobilis Nb-231</name>
    <dbReference type="NCBI Taxonomy" id="314278"/>
    <lineage>
        <taxon>Bacteria</taxon>
        <taxon>Pseudomonadati</taxon>
        <taxon>Pseudomonadota</taxon>
        <taxon>Gammaproteobacteria</taxon>
        <taxon>Chromatiales</taxon>
        <taxon>Ectothiorhodospiraceae</taxon>
        <taxon>Nitrococcus</taxon>
    </lineage>
</organism>
<dbReference type="Proteomes" id="UP000003374">
    <property type="component" value="Unassembled WGS sequence"/>
</dbReference>
<proteinExistence type="inferred from homology"/>
<dbReference type="PANTHER" id="PTHR37485:SF1">
    <property type="entry name" value="CELL DIVISION PROTEIN FTSB"/>
    <property type="match status" value="1"/>
</dbReference>
<keyword evidence="4 7" id="KW-1133">Transmembrane helix</keyword>
<evidence type="ECO:0000256" key="4">
    <source>
        <dbReference type="ARBA" id="ARBA00022989"/>
    </source>
</evidence>
<evidence type="ECO:0000256" key="1">
    <source>
        <dbReference type="ARBA" id="ARBA00022475"/>
    </source>
</evidence>
<keyword evidence="2 7" id="KW-0132">Cell division</keyword>
<name>A4BS43_9GAMM</name>
<comment type="subcellular location">
    <subcellularLocation>
        <location evidence="7">Cell inner membrane</location>
        <topology evidence="7">Single-pass type II membrane protein</topology>
    </subcellularLocation>
    <text evidence="7">Localizes to the division septum.</text>
</comment>
<reference evidence="8 9" key="1">
    <citation type="submission" date="2006-02" db="EMBL/GenBank/DDBJ databases">
        <authorList>
            <person name="Waterbury J."/>
            <person name="Ferriera S."/>
            <person name="Johnson J."/>
            <person name="Kravitz S."/>
            <person name="Halpern A."/>
            <person name="Remington K."/>
            <person name="Beeson K."/>
            <person name="Tran B."/>
            <person name="Rogers Y.-H."/>
            <person name="Friedman R."/>
            <person name="Venter J.C."/>
        </authorList>
    </citation>
    <scope>NUCLEOTIDE SEQUENCE [LARGE SCALE GENOMIC DNA]</scope>
    <source>
        <strain evidence="8 9">Nb-231</strain>
    </source>
</reference>
<gene>
    <name evidence="7 8" type="primary">ftsB</name>
    <name evidence="8" type="ORF">NB231_01389</name>
</gene>
<dbReference type="Pfam" id="PF04977">
    <property type="entry name" value="DivIC"/>
    <property type="match status" value="1"/>
</dbReference>
<keyword evidence="5 7" id="KW-0472">Membrane</keyword>
<dbReference type="eggNOG" id="COG2919">
    <property type="taxonomic scope" value="Bacteria"/>
</dbReference>
<dbReference type="STRING" id="314278.NB231_01389"/>
<dbReference type="NCBIfam" id="NF002058">
    <property type="entry name" value="PRK00888.1"/>
    <property type="match status" value="1"/>
</dbReference>
<comment type="caution">
    <text evidence="8">The sequence shown here is derived from an EMBL/GenBank/DDBJ whole genome shotgun (WGS) entry which is preliminary data.</text>
</comment>
<evidence type="ECO:0000313" key="8">
    <source>
        <dbReference type="EMBL" id="EAR21522.1"/>
    </source>
</evidence>
<dbReference type="HAMAP" id="MF_00599">
    <property type="entry name" value="FtsB"/>
    <property type="match status" value="1"/>
</dbReference>
<keyword evidence="7" id="KW-0997">Cell inner membrane</keyword>
<feature type="topological domain" description="Periplasmic" evidence="7">
    <location>
        <begin position="22"/>
        <end position="93"/>
    </location>
</feature>
<dbReference type="RefSeq" id="WP_004999149.1">
    <property type="nucleotide sequence ID" value="NZ_CH672427.1"/>
</dbReference>
<protein>
    <recommendedName>
        <fullName evidence="7">Cell division protein FtsB</fullName>
    </recommendedName>
</protein>
<dbReference type="GO" id="GO:0032153">
    <property type="term" value="C:cell division site"/>
    <property type="evidence" value="ECO:0007669"/>
    <property type="project" value="UniProtKB-UniRule"/>
</dbReference>
<comment type="function">
    <text evidence="7">Essential cell division protein. May link together the upstream cell division proteins, which are predominantly cytoplasmic, with the downstream cell division proteins, which are predominantly periplasmic.</text>
</comment>
<evidence type="ECO:0000256" key="6">
    <source>
        <dbReference type="ARBA" id="ARBA00023306"/>
    </source>
</evidence>
<dbReference type="InterPro" id="IPR023081">
    <property type="entry name" value="Cell_div_FtsB"/>
</dbReference>
<dbReference type="GO" id="GO:0005886">
    <property type="term" value="C:plasma membrane"/>
    <property type="evidence" value="ECO:0007669"/>
    <property type="project" value="UniProtKB-SubCell"/>
</dbReference>
<accession>A4BS43</accession>
<evidence type="ECO:0000313" key="9">
    <source>
        <dbReference type="Proteomes" id="UP000003374"/>
    </source>
</evidence>
<feature type="coiled-coil region" evidence="7">
    <location>
        <begin position="29"/>
        <end position="70"/>
    </location>
</feature>
<comment type="similarity">
    <text evidence="7">Belongs to the FtsB family.</text>
</comment>
<sequence>MRWVIGLLVLLLLALQLRLWRGDGNIAEVLQLRQAVAEQRQENTELRRRNQALAADVRDLKQGLQGLEERARRELGMIGRDETFYQVVSHDDD</sequence>
<dbReference type="EMBL" id="AAOF01000008">
    <property type="protein sequence ID" value="EAR21522.1"/>
    <property type="molecule type" value="Genomic_DNA"/>
</dbReference>
<evidence type="ECO:0000256" key="7">
    <source>
        <dbReference type="HAMAP-Rule" id="MF_00599"/>
    </source>
</evidence>
<dbReference type="GO" id="GO:0030428">
    <property type="term" value="C:cell septum"/>
    <property type="evidence" value="ECO:0007669"/>
    <property type="project" value="TreeGrafter"/>
</dbReference>
<keyword evidence="3 7" id="KW-0812">Transmembrane</keyword>
<evidence type="ECO:0000256" key="3">
    <source>
        <dbReference type="ARBA" id="ARBA00022692"/>
    </source>
</evidence>
<keyword evidence="6 7" id="KW-0131">Cell cycle</keyword>
<evidence type="ECO:0000256" key="5">
    <source>
        <dbReference type="ARBA" id="ARBA00023136"/>
    </source>
</evidence>
<dbReference type="HOGENOM" id="CLU_134863_5_1_6"/>
<keyword evidence="9" id="KW-1185">Reference proteome</keyword>
<evidence type="ECO:0000256" key="2">
    <source>
        <dbReference type="ARBA" id="ARBA00022618"/>
    </source>
</evidence>
<dbReference type="PANTHER" id="PTHR37485">
    <property type="entry name" value="CELL DIVISION PROTEIN FTSB"/>
    <property type="match status" value="1"/>
</dbReference>
<dbReference type="GO" id="GO:0043093">
    <property type="term" value="P:FtsZ-dependent cytokinesis"/>
    <property type="evidence" value="ECO:0007669"/>
    <property type="project" value="UniProtKB-UniRule"/>
</dbReference>
<feature type="topological domain" description="Cytoplasmic" evidence="7">
    <location>
        <begin position="1"/>
        <end position="3"/>
    </location>
</feature>
<keyword evidence="7" id="KW-0175">Coiled coil</keyword>
<keyword evidence="1 7" id="KW-1003">Cell membrane</keyword>